<accession>A0ABP3ADW7</accession>
<protein>
    <submittedName>
        <fullName evidence="1">Uncharacterized protein</fullName>
    </submittedName>
</protein>
<keyword evidence="2" id="KW-1185">Reference proteome</keyword>
<sequence length="47" mass="4967">MPHAEGFGESTVCDSLQRGLEDRVERLLVASTGHTGQDQPQGSGVVD</sequence>
<dbReference type="EMBL" id="JAOL01000128">
    <property type="protein sequence ID" value="EUA89089.1"/>
    <property type="molecule type" value="Genomic_DNA"/>
</dbReference>
<gene>
    <name evidence="1" type="ORF">I551_4439</name>
</gene>
<dbReference type="Proteomes" id="UP000020681">
    <property type="component" value="Unassembled WGS sequence"/>
</dbReference>
<comment type="caution">
    <text evidence="1">The sequence shown here is derived from an EMBL/GenBank/DDBJ whole genome shotgun (WGS) entry which is preliminary data.</text>
</comment>
<evidence type="ECO:0000313" key="2">
    <source>
        <dbReference type="Proteomes" id="UP000020681"/>
    </source>
</evidence>
<name>A0ABP3ADW7_MYCUL</name>
<organism evidence="1 2">
    <name type="scientific">Mycobacterium ulcerans str. Harvey</name>
    <dbReference type="NCBI Taxonomy" id="1299332"/>
    <lineage>
        <taxon>Bacteria</taxon>
        <taxon>Bacillati</taxon>
        <taxon>Actinomycetota</taxon>
        <taxon>Actinomycetes</taxon>
        <taxon>Mycobacteriales</taxon>
        <taxon>Mycobacteriaceae</taxon>
        <taxon>Mycobacterium</taxon>
        <taxon>Mycobacterium ulcerans group</taxon>
    </lineage>
</organism>
<proteinExistence type="predicted"/>
<reference evidence="1 2" key="1">
    <citation type="submission" date="2014-01" db="EMBL/GenBank/DDBJ databases">
        <authorList>
            <person name="Dobos K."/>
            <person name="Lenaerts A."/>
            <person name="Ordway D."/>
            <person name="DeGroote M.A."/>
            <person name="Parker T."/>
            <person name="Sizemore C."/>
            <person name="Tallon L.J."/>
            <person name="Sadzewicz L.K."/>
            <person name="Sengamalay N."/>
            <person name="Fraser C.M."/>
            <person name="Hine E."/>
            <person name="Shefchek K.A."/>
            <person name="Das S.P."/>
            <person name="Tettelin H."/>
        </authorList>
    </citation>
    <scope>NUCLEOTIDE SEQUENCE [LARGE SCALE GENOMIC DNA]</scope>
    <source>
        <strain evidence="1 2">Harvey</strain>
    </source>
</reference>
<evidence type="ECO:0000313" key="1">
    <source>
        <dbReference type="EMBL" id="EUA89089.1"/>
    </source>
</evidence>